<dbReference type="InterPro" id="IPR009027">
    <property type="entry name" value="Ribosomal_bL9/RNase_H1_N"/>
</dbReference>
<dbReference type="InterPro" id="IPR012337">
    <property type="entry name" value="RNaseH-like_sf"/>
</dbReference>
<feature type="domain" description="RNase H type-1" evidence="14">
    <location>
        <begin position="85"/>
        <end position="227"/>
    </location>
</feature>
<evidence type="ECO:0000313" key="15">
    <source>
        <dbReference type="EMBL" id="BBO67398.1"/>
    </source>
</evidence>
<comment type="cofactor">
    <cofactor evidence="12">
        <name>Mg(2+)</name>
        <dbReference type="ChEBI" id="CHEBI:18420"/>
    </cofactor>
    <text evidence="12">Binds 1 Mg(2+) ion per subunit. May bind a second metal ion at a regulatory site, or after substrate binding.</text>
</comment>
<accession>A0A5K7YEA0</accession>
<dbReference type="GO" id="GO:0000287">
    <property type="term" value="F:magnesium ion binding"/>
    <property type="evidence" value="ECO:0007669"/>
    <property type="project" value="UniProtKB-UniRule"/>
</dbReference>
<evidence type="ECO:0000256" key="13">
    <source>
        <dbReference type="SAM" id="MobiDB-lite"/>
    </source>
</evidence>
<keyword evidence="8 12" id="KW-0479">Metal-binding</keyword>
<protein>
    <recommendedName>
        <fullName evidence="6 12">Ribonuclease H</fullName>
        <shortName evidence="12">RNase H</shortName>
        <ecNumber evidence="5 12">3.1.26.4</ecNumber>
    </recommendedName>
</protein>
<evidence type="ECO:0000256" key="12">
    <source>
        <dbReference type="HAMAP-Rule" id="MF_00042"/>
    </source>
</evidence>
<evidence type="ECO:0000256" key="9">
    <source>
        <dbReference type="ARBA" id="ARBA00022759"/>
    </source>
</evidence>
<sequence length="249" mass="27509">MAEKKYYAVAVGRSPGVYTQWFGNTGAQAQVKGFQGARYKGFPTIEEARAFIRERQADIKKGAGCPKQTGKRPTSRRPPAPAVSLEGRIVIYTDGSSLGNPGPGGYGVVIPSPEERREFSGGFRKTTNNRMELLACIIGLEQLETPSAVAIYSDSRYVVDGITKGWAKKWRRNDWRKSTGDKALNIDLWERLLSLCERHDVMFVWVKGHAGNPGNERCDQLATQAAAQPNLPSDIEYEKVFSPAAGKRD</sequence>
<evidence type="ECO:0000256" key="2">
    <source>
        <dbReference type="ARBA" id="ARBA00004065"/>
    </source>
</evidence>
<proteinExistence type="inferred from homology"/>
<evidence type="ECO:0000256" key="5">
    <source>
        <dbReference type="ARBA" id="ARBA00012180"/>
    </source>
</evidence>
<evidence type="ECO:0000256" key="7">
    <source>
        <dbReference type="ARBA" id="ARBA00022722"/>
    </source>
</evidence>
<comment type="subunit">
    <text evidence="4 12">Monomer.</text>
</comment>
<organism evidence="15 16">
    <name type="scientific">Desulfosarcina alkanivorans</name>
    <dbReference type="NCBI Taxonomy" id="571177"/>
    <lineage>
        <taxon>Bacteria</taxon>
        <taxon>Pseudomonadati</taxon>
        <taxon>Thermodesulfobacteriota</taxon>
        <taxon>Desulfobacteria</taxon>
        <taxon>Desulfobacterales</taxon>
        <taxon>Desulfosarcinaceae</taxon>
        <taxon>Desulfosarcina</taxon>
    </lineage>
</organism>
<evidence type="ECO:0000256" key="6">
    <source>
        <dbReference type="ARBA" id="ARBA00017721"/>
    </source>
</evidence>
<dbReference type="OrthoDB" id="7845843at2"/>
<dbReference type="InterPro" id="IPR002156">
    <property type="entry name" value="RNaseH_domain"/>
</dbReference>
<dbReference type="Gene3D" id="3.40.970.10">
    <property type="entry name" value="Ribonuclease H1, N-terminal domain"/>
    <property type="match status" value="1"/>
</dbReference>
<dbReference type="CDD" id="cd09278">
    <property type="entry name" value="RNase_HI_prokaryote_like"/>
    <property type="match status" value="1"/>
</dbReference>
<dbReference type="Gene3D" id="3.30.420.10">
    <property type="entry name" value="Ribonuclease H-like superfamily/Ribonuclease H"/>
    <property type="match status" value="1"/>
</dbReference>
<dbReference type="InterPro" id="IPR037056">
    <property type="entry name" value="RNase_H1_N_sf"/>
</dbReference>
<feature type="region of interest" description="Disordered" evidence="13">
    <location>
        <begin position="61"/>
        <end position="81"/>
    </location>
</feature>
<dbReference type="FunFam" id="3.40.970.10:FF:000002">
    <property type="entry name" value="Ribonuclease H"/>
    <property type="match status" value="1"/>
</dbReference>
<comment type="subcellular location">
    <subcellularLocation>
        <location evidence="12">Cytoplasm</location>
    </subcellularLocation>
</comment>
<dbReference type="Pfam" id="PF00075">
    <property type="entry name" value="RNase_H"/>
    <property type="match status" value="1"/>
</dbReference>
<name>A0A5K7YEA0_9BACT</name>
<dbReference type="KEGG" id="dalk:DSCA_13280"/>
<dbReference type="HAMAP" id="MF_00042">
    <property type="entry name" value="RNase_H"/>
    <property type="match status" value="1"/>
</dbReference>
<dbReference type="EMBL" id="AP021874">
    <property type="protein sequence ID" value="BBO67398.1"/>
    <property type="molecule type" value="Genomic_DNA"/>
</dbReference>
<evidence type="ECO:0000259" key="14">
    <source>
        <dbReference type="PROSITE" id="PS50879"/>
    </source>
</evidence>
<dbReference type="InterPro" id="IPR022892">
    <property type="entry name" value="RNaseHI"/>
</dbReference>
<dbReference type="InterPro" id="IPR011320">
    <property type="entry name" value="RNase_H1_N"/>
</dbReference>
<dbReference type="EC" id="3.1.26.4" evidence="5 12"/>
<dbReference type="InterPro" id="IPR017067">
    <property type="entry name" value="RNase_H1_euk"/>
</dbReference>
<keyword evidence="11 12" id="KW-0460">Magnesium</keyword>
<dbReference type="RefSeq" id="WP_155315663.1">
    <property type="nucleotide sequence ID" value="NZ_AP021874.1"/>
</dbReference>
<keyword evidence="10 12" id="KW-0378">Hydrolase</keyword>
<evidence type="ECO:0000256" key="1">
    <source>
        <dbReference type="ARBA" id="ARBA00000077"/>
    </source>
</evidence>
<dbReference type="SUPFAM" id="SSF55658">
    <property type="entry name" value="L9 N-domain-like"/>
    <property type="match status" value="1"/>
</dbReference>
<comment type="similarity">
    <text evidence="3 12">Belongs to the RNase H family.</text>
</comment>
<dbReference type="PIRSF" id="PIRSF036852">
    <property type="entry name" value="Ribonuclease_H1_euk"/>
    <property type="match status" value="1"/>
</dbReference>
<dbReference type="PROSITE" id="PS50879">
    <property type="entry name" value="RNASE_H_1"/>
    <property type="match status" value="1"/>
</dbReference>
<feature type="binding site" evidence="12">
    <location>
        <position position="94"/>
    </location>
    <ligand>
        <name>Mg(2+)</name>
        <dbReference type="ChEBI" id="CHEBI:18420"/>
        <label>2</label>
    </ligand>
</feature>
<dbReference type="AlphaFoldDB" id="A0A5K7YEA0"/>
<dbReference type="PANTHER" id="PTHR10642:SF26">
    <property type="entry name" value="RIBONUCLEASE H1"/>
    <property type="match status" value="1"/>
</dbReference>
<evidence type="ECO:0000256" key="11">
    <source>
        <dbReference type="ARBA" id="ARBA00022842"/>
    </source>
</evidence>
<dbReference type="GO" id="GO:0005737">
    <property type="term" value="C:cytoplasm"/>
    <property type="evidence" value="ECO:0007669"/>
    <property type="project" value="UniProtKB-SubCell"/>
</dbReference>
<evidence type="ECO:0000256" key="8">
    <source>
        <dbReference type="ARBA" id="ARBA00022723"/>
    </source>
</evidence>
<feature type="binding site" evidence="12">
    <location>
        <position position="219"/>
    </location>
    <ligand>
        <name>Mg(2+)</name>
        <dbReference type="ChEBI" id="CHEBI:18420"/>
        <label>2</label>
    </ligand>
</feature>
<feature type="binding site" evidence="12">
    <location>
        <position position="154"/>
    </location>
    <ligand>
        <name>Mg(2+)</name>
        <dbReference type="ChEBI" id="CHEBI:18420"/>
        <label>1</label>
    </ligand>
</feature>
<dbReference type="NCBIfam" id="NF001236">
    <property type="entry name" value="PRK00203.1"/>
    <property type="match status" value="1"/>
</dbReference>
<dbReference type="GO" id="GO:0043137">
    <property type="term" value="P:DNA replication, removal of RNA primer"/>
    <property type="evidence" value="ECO:0007669"/>
    <property type="project" value="TreeGrafter"/>
</dbReference>
<dbReference type="InterPro" id="IPR036397">
    <property type="entry name" value="RNaseH_sf"/>
</dbReference>
<keyword evidence="12" id="KW-0963">Cytoplasm</keyword>
<evidence type="ECO:0000256" key="10">
    <source>
        <dbReference type="ARBA" id="ARBA00022801"/>
    </source>
</evidence>
<dbReference type="SUPFAM" id="SSF53098">
    <property type="entry name" value="Ribonuclease H-like"/>
    <property type="match status" value="1"/>
</dbReference>
<dbReference type="InterPro" id="IPR050092">
    <property type="entry name" value="RNase_H"/>
</dbReference>
<dbReference type="Pfam" id="PF01693">
    <property type="entry name" value="Cauli_VI"/>
    <property type="match status" value="1"/>
</dbReference>
<evidence type="ECO:0000313" key="16">
    <source>
        <dbReference type="Proteomes" id="UP000427906"/>
    </source>
</evidence>
<feature type="binding site" evidence="12">
    <location>
        <position position="94"/>
    </location>
    <ligand>
        <name>Mg(2+)</name>
        <dbReference type="ChEBI" id="CHEBI:18420"/>
        <label>1</label>
    </ligand>
</feature>
<keyword evidence="16" id="KW-1185">Reference proteome</keyword>
<dbReference type="GO" id="GO:0004523">
    <property type="term" value="F:RNA-DNA hybrid ribonuclease activity"/>
    <property type="evidence" value="ECO:0007669"/>
    <property type="project" value="UniProtKB-UniRule"/>
</dbReference>
<comment type="catalytic activity">
    <reaction evidence="1 12">
        <text>Endonucleolytic cleavage to 5'-phosphomonoester.</text>
        <dbReference type="EC" id="3.1.26.4"/>
    </reaction>
</comment>
<comment type="function">
    <text evidence="2 12">Endonuclease that specifically degrades the RNA of RNA-DNA hybrids.</text>
</comment>
<gene>
    <name evidence="12 15" type="primary">rnhA</name>
    <name evidence="15" type="ORF">DSCA_13280</name>
</gene>
<evidence type="ECO:0000256" key="4">
    <source>
        <dbReference type="ARBA" id="ARBA00011245"/>
    </source>
</evidence>
<dbReference type="PANTHER" id="PTHR10642">
    <property type="entry name" value="RIBONUCLEASE H1"/>
    <property type="match status" value="1"/>
</dbReference>
<reference evidence="15 16" key="1">
    <citation type="submission" date="2019-11" db="EMBL/GenBank/DDBJ databases">
        <title>Comparative genomics of hydrocarbon-degrading Desulfosarcina strains.</title>
        <authorList>
            <person name="Watanabe M."/>
            <person name="Kojima H."/>
            <person name="Fukui M."/>
        </authorList>
    </citation>
    <scope>NUCLEOTIDE SEQUENCE [LARGE SCALE GENOMIC DNA]</scope>
    <source>
        <strain evidence="15 16">PL12</strain>
    </source>
</reference>
<evidence type="ECO:0000256" key="3">
    <source>
        <dbReference type="ARBA" id="ARBA00005300"/>
    </source>
</evidence>
<dbReference type="FunFam" id="3.30.420.10:FF:000089">
    <property type="entry name" value="Ribonuclease H"/>
    <property type="match status" value="1"/>
</dbReference>
<keyword evidence="9 12" id="KW-0255">Endonuclease</keyword>
<keyword evidence="7 12" id="KW-0540">Nuclease</keyword>
<dbReference type="Proteomes" id="UP000427906">
    <property type="component" value="Chromosome"/>
</dbReference>
<dbReference type="GO" id="GO:0003676">
    <property type="term" value="F:nucleic acid binding"/>
    <property type="evidence" value="ECO:0007669"/>
    <property type="project" value="InterPro"/>
</dbReference>
<feature type="binding site" evidence="12">
    <location>
        <position position="132"/>
    </location>
    <ligand>
        <name>Mg(2+)</name>
        <dbReference type="ChEBI" id="CHEBI:18420"/>
        <label>1</label>
    </ligand>
</feature>